<evidence type="ECO:0000313" key="2">
    <source>
        <dbReference type="Proteomes" id="UP001219525"/>
    </source>
</evidence>
<sequence>MAAQHATQKPLLPGIAPHLFRTRAPGRAHPHRKMVIVNKDAESSVRPRTPSDNSTVVAPTLEELQAELRALRQSNDERYEELRRRVETSTTWIPSQAASAVQARLGEARVRLVDFLCCYNVTYSGRSQGMNLQKLPGILDNFSCPRAIRRRLRNSTTDTDKTLQTFFDGCAAACAFHASSAEQIAANLAALTDAVRAQPLPVLTNVSHGIVDFNFVRNLIFAALFSPYAAYAGFAQDLAALIATTCGDARAVADSVTQLREFYANEARLSSFADIWGHWRIWCSGWKHTSLVAPSLSTHGALRAYFQNGAPPAAGTVCAVDEALFPDEALETMFSLVSGESVNASKSLLRFKTKYVVWETGTMTTPLSPFAVMTSPESSPLNQLL</sequence>
<comment type="caution">
    <text evidence="1">The sequence shown here is derived from an EMBL/GenBank/DDBJ whole genome shotgun (WGS) entry which is preliminary data.</text>
</comment>
<proteinExistence type="predicted"/>
<name>A0AAD6YMB8_9AGAR</name>
<protein>
    <submittedName>
        <fullName evidence="1">Uncharacterized protein</fullName>
    </submittedName>
</protein>
<dbReference type="AlphaFoldDB" id="A0AAD6YMB8"/>
<gene>
    <name evidence="1" type="ORF">GGX14DRAFT_658463</name>
</gene>
<dbReference type="EMBL" id="JARJCW010000006">
    <property type="protein sequence ID" value="KAJ7223539.1"/>
    <property type="molecule type" value="Genomic_DNA"/>
</dbReference>
<evidence type="ECO:0000313" key="1">
    <source>
        <dbReference type="EMBL" id="KAJ7223539.1"/>
    </source>
</evidence>
<organism evidence="1 2">
    <name type="scientific">Mycena pura</name>
    <dbReference type="NCBI Taxonomy" id="153505"/>
    <lineage>
        <taxon>Eukaryota</taxon>
        <taxon>Fungi</taxon>
        <taxon>Dikarya</taxon>
        <taxon>Basidiomycota</taxon>
        <taxon>Agaricomycotina</taxon>
        <taxon>Agaricomycetes</taxon>
        <taxon>Agaricomycetidae</taxon>
        <taxon>Agaricales</taxon>
        <taxon>Marasmiineae</taxon>
        <taxon>Mycenaceae</taxon>
        <taxon>Mycena</taxon>
    </lineage>
</organism>
<accession>A0AAD6YMB8</accession>
<dbReference type="Proteomes" id="UP001219525">
    <property type="component" value="Unassembled WGS sequence"/>
</dbReference>
<keyword evidence="2" id="KW-1185">Reference proteome</keyword>
<reference evidence="1" key="1">
    <citation type="submission" date="2023-03" db="EMBL/GenBank/DDBJ databases">
        <title>Massive genome expansion in bonnet fungi (Mycena s.s.) driven by repeated elements and novel gene families across ecological guilds.</title>
        <authorList>
            <consortium name="Lawrence Berkeley National Laboratory"/>
            <person name="Harder C.B."/>
            <person name="Miyauchi S."/>
            <person name="Viragh M."/>
            <person name="Kuo A."/>
            <person name="Thoen E."/>
            <person name="Andreopoulos B."/>
            <person name="Lu D."/>
            <person name="Skrede I."/>
            <person name="Drula E."/>
            <person name="Henrissat B."/>
            <person name="Morin E."/>
            <person name="Kohler A."/>
            <person name="Barry K."/>
            <person name="LaButti K."/>
            <person name="Morin E."/>
            <person name="Salamov A."/>
            <person name="Lipzen A."/>
            <person name="Mereny Z."/>
            <person name="Hegedus B."/>
            <person name="Baldrian P."/>
            <person name="Stursova M."/>
            <person name="Weitz H."/>
            <person name="Taylor A."/>
            <person name="Grigoriev I.V."/>
            <person name="Nagy L.G."/>
            <person name="Martin F."/>
            <person name="Kauserud H."/>
        </authorList>
    </citation>
    <scope>NUCLEOTIDE SEQUENCE</scope>
    <source>
        <strain evidence="1">9144</strain>
    </source>
</reference>